<name>A0A6H5I377_9HYME</name>
<dbReference type="Proteomes" id="UP000479190">
    <property type="component" value="Unassembled WGS sequence"/>
</dbReference>
<keyword evidence="3" id="KW-1185">Reference proteome</keyword>
<dbReference type="EMBL" id="CADCXV010000447">
    <property type="protein sequence ID" value="CAB0030290.1"/>
    <property type="molecule type" value="Genomic_DNA"/>
</dbReference>
<proteinExistence type="predicted"/>
<sequence length="92" mass="10760">MKPPRRVLQRANRSPRTKRSSNFQRVDTAKSTASTRTAQPKKTSHRRKTELTKSQKYQANTRLHQNTTPPHPHTLGLTHLLKPKKNFVMRHE</sequence>
<accession>A0A6H5I377</accession>
<evidence type="ECO:0000313" key="3">
    <source>
        <dbReference type="Proteomes" id="UP000479190"/>
    </source>
</evidence>
<feature type="compositionally biased region" description="Basic residues" evidence="1">
    <location>
        <begin position="1"/>
        <end position="19"/>
    </location>
</feature>
<feature type="compositionally biased region" description="Polar residues" evidence="1">
    <location>
        <begin position="20"/>
        <end position="41"/>
    </location>
</feature>
<dbReference type="AlphaFoldDB" id="A0A6H5I377"/>
<protein>
    <submittedName>
        <fullName evidence="2">Uncharacterized protein</fullName>
    </submittedName>
</protein>
<gene>
    <name evidence="2" type="ORF">TBRA_LOCUS2297</name>
</gene>
<reference evidence="2 3" key="1">
    <citation type="submission" date="2020-02" db="EMBL/GenBank/DDBJ databases">
        <authorList>
            <person name="Ferguson B K."/>
        </authorList>
    </citation>
    <scope>NUCLEOTIDE SEQUENCE [LARGE SCALE GENOMIC DNA]</scope>
</reference>
<organism evidence="2 3">
    <name type="scientific">Trichogramma brassicae</name>
    <dbReference type="NCBI Taxonomy" id="86971"/>
    <lineage>
        <taxon>Eukaryota</taxon>
        <taxon>Metazoa</taxon>
        <taxon>Ecdysozoa</taxon>
        <taxon>Arthropoda</taxon>
        <taxon>Hexapoda</taxon>
        <taxon>Insecta</taxon>
        <taxon>Pterygota</taxon>
        <taxon>Neoptera</taxon>
        <taxon>Endopterygota</taxon>
        <taxon>Hymenoptera</taxon>
        <taxon>Apocrita</taxon>
        <taxon>Proctotrupomorpha</taxon>
        <taxon>Chalcidoidea</taxon>
        <taxon>Trichogrammatidae</taxon>
        <taxon>Trichogramma</taxon>
    </lineage>
</organism>
<evidence type="ECO:0000313" key="2">
    <source>
        <dbReference type="EMBL" id="CAB0030290.1"/>
    </source>
</evidence>
<feature type="compositionally biased region" description="Polar residues" evidence="1">
    <location>
        <begin position="52"/>
        <end position="66"/>
    </location>
</feature>
<evidence type="ECO:0000256" key="1">
    <source>
        <dbReference type="SAM" id="MobiDB-lite"/>
    </source>
</evidence>
<feature type="region of interest" description="Disordered" evidence="1">
    <location>
        <begin position="1"/>
        <end position="77"/>
    </location>
</feature>